<accession>A0A1I1L7R0</accession>
<feature type="transmembrane region" description="Helical" evidence="10">
    <location>
        <begin position="123"/>
        <end position="139"/>
    </location>
</feature>
<dbReference type="STRING" id="927664.SAMN05421780_10882"/>
<feature type="transmembrane region" description="Helical" evidence="10">
    <location>
        <begin position="6"/>
        <end position="23"/>
    </location>
</feature>
<name>A0A1I1L7R0_9BACT</name>
<dbReference type="NCBIfam" id="TIGR01528">
    <property type="entry name" value="NMN_trans_PnuC"/>
    <property type="match status" value="1"/>
</dbReference>
<dbReference type="RefSeq" id="WP_091513886.1">
    <property type="nucleotide sequence ID" value="NZ_FOLE01000008.1"/>
</dbReference>
<keyword evidence="7 10" id="KW-0812">Transmembrane</keyword>
<comment type="similarity">
    <text evidence="3">Belongs to the nicotinamide ribonucleoside (NR) uptake permease (TC 4.B.1) family.</text>
</comment>
<keyword evidence="9 10" id="KW-0472">Membrane</keyword>
<evidence type="ECO:0000256" key="7">
    <source>
        <dbReference type="ARBA" id="ARBA00022692"/>
    </source>
</evidence>
<evidence type="ECO:0000256" key="2">
    <source>
        <dbReference type="ARBA" id="ARBA00004651"/>
    </source>
</evidence>
<keyword evidence="5" id="KW-0813">Transport</keyword>
<evidence type="ECO:0000256" key="8">
    <source>
        <dbReference type="ARBA" id="ARBA00022989"/>
    </source>
</evidence>
<comment type="subcellular location">
    <subcellularLocation>
        <location evidence="2">Cell membrane</location>
        <topology evidence="2">Multi-pass membrane protein</topology>
    </subcellularLocation>
</comment>
<feature type="transmembrane region" description="Helical" evidence="10">
    <location>
        <begin position="94"/>
        <end position="111"/>
    </location>
</feature>
<dbReference type="EMBL" id="FOLE01000008">
    <property type="protein sequence ID" value="SFC68522.1"/>
    <property type="molecule type" value="Genomic_DNA"/>
</dbReference>
<dbReference type="InterPro" id="IPR006419">
    <property type="entry name" value="NMN_transpt_PnuC"/>
</dbReference>
<evidence type="ECO:0000256" key="5">
    <source>
        <dbReference type="ARBA" id="ARBA00022448"/>
    </source>
</evidence>
<keyword evidence="12" id="KW-1185">Reference proteome</keyword>
<evidence type="ECO:0000256" key="6">
    <source>
        <dbReference type="ARBA" id="ARBA00022475"/>
    </source>
</evidence>
<organism evidence="11 12">
    <name type="scientific">Flexibacter flexilis DSM 6793</name>
    <dbReference type="NCBI Taxonomy" id="927664"/>
    <lineage>
        <taxon>Bacteria</taxon>
        <taxon>Pseudomonadati</taxon>
        <taxon>Bacteroidota</taxon>
        <taxon>Cytophagia</taxon>
        <taxon>Cytophagales</taxon>
        <taxon>Flexibacteraceae</taxon>
        <taxon>Flexibacter</taxon>
    </lineage>
</organism>
<feature type="transmembrane region" description="Helical" evidence="10">
    <location>
        <begin position="30"/>
        <end position="50"/>
    </location>
</feature>
<dbReference type="AlphaFoldDB" id="A0A1I1L7R0"/>
<dbReference type="GO" id="GO:0034257">
    <property type="term" value="F:nicotinamide riboside transmembrane transporter activity"/>
    <property type="evidence" value="ECO:0007669"/>
    <property type="project" value="InterPro"/>
</dbReference>
<comment type="function">
    <text evidence="1">Required for nicotinamide riboside transport across the inner membrane.</text>
</comment>
<evidence type="ECO:0000256" key="10">
    <source>
        <dbReference type="SAM" id="Phobius"/>
    </source>
</evidence>
<reference evidence="11 12" key="1">
    <citation type="submission" date="2016-10" db="EMBL/GenBank/DDBJ databases">
        <authorList>
            <person name="de Groot N.N."/>
        </authorList>
    </citation>
    <scope>NUCLEOTIDE SEQUENCE [LARGE SCALE GENOMIC DNA]</scope>
    <source>
        <strain evidence="11 12">DSM 6793</strain>
    </source>
</reference>
<evidence type="ECO:0000256" key="9">
    <source>
        <dbReference type="ARBA" id="ARBA00023136"/>
    </source>
</evidence>
<gene>
    <name evidence="11" type="ORF">SAMN05421780_10882</name>
</gene>
<keyword evidence="8 10" id="KW-1133">Transmembrane helix</keyword>
<feature type="transmembrane region" description="Helical" evidence="10">
    <location>
        <begin position="56"/>
        <end position="73"/>
    </location>
</feature>
<sequence length="195" mass="23060">MTTDWLFYLEWLGVATGALCVWLNSRQNIWGWPVALINVVCYTVICWNGQLYAETGLQIFYGLTSVYGWYSWAKNKSRNTHQKLDIQFLNKKQWLWVMLSGAGLWLLIWWLLHRYTNGDVPAWDALTTAFSLVGQYLLARRYVENWLLWVGVNAVSIGIYYYKNLHLTAILFFIYLLLAIHGYRQWKKDFEPKKS</sequence>
<evidence type="ECO:0000313" key="11">
    <source>
        <dbReference type="EMBL" id="SFC68522.1"/>
    </source>
</evidence>
<dbReference type="PANTHER" id="PTHR36122">
    <property type="entry name" value="NICOTINAMIDE RIBOSIDE TRANSPORTER PNUC"/>
    <property type="match status" value="1"/>
</dbReference>
<protein>
    <recommendedName>
        <fullName evidence="4">Nicotinamide riboside transporter PnuC</fullName>
    </recommendedName>
</protein>
<dbReference type="GO" id="GO:0005886">
    <property type="term" value="C:plasma membrane"/>
    <property type="evidence" value="ECO:0007669"/>
    <property type="project" value="UniProtKB-SubCell"/>
</dbReference>
<proteinExistence type="inferred from homology"/>
<feature type="transmembrane region" description="Helical" evidence="10">
    <location>
        <begin position="168"/>
        <end position="186"/>
    </location>
</feature>
<evidence type="ECO:0000256" key="3">
    <source>
        <dbReference type="ARBA" id="ARBA00006669"/>
    </source>
</evidence>
<dbReference type="OrthoDB" id="9791248at2"/>
<evidence type="ECO:0000313" key="12">
    <source>
        <dbReference type="Proteomes" id="UP000199514"/>
    </source>
</evidence>
<dbReference type="Pfam" id="PF04973">
    <property type="entry name" value="NMN_transporter"/>
    <property type="match status" value="1"/>
</dbReference>
<feature type="transmembrane region" description="Helical" evidence="10">
    <location>
        <begin position="146"/>
        <end position="162"/>
    </location>
</feature>
<dbReference type="Proteomes" id="UP000199514">
    <property type="component" value="Unassembled WGS sequence"/>
</dbReference>
<keyword evidence="6" id="KW-1003">Cell membrane</keyword>
<dbReference type="PANTHER" id="PTHR36122:SF2">
    <property type="entry name" value="NICOTINAMIDE RIBOSIDE TRANSPORTER PNUC"/>
    <property type="match status" value="1"/>
</dbReference>
<evidence type="ECO:0000256" key="1">
    <source>
        <dbReference type="ARBA" id="ARBA00002672"/>
    </source>
</evidence>
<evidence type="ECO:0000256" key="4">
    <source>
        <dbReference type="ARBA" id="ARBA00017522"/>
    </source>
</evidence>